<evidence type="ECO:0000256" key="2">
    <source>
        <dbReference type="ARBA" id="ARBA00022801"/>
    </source>
</evidence>
<dbReference type="InterPro" id="IPR000387">
    <property type="entry name" value="Tyr_Pase_dom"/>
</dbReference>
<evidence type="ECO:0000259" key="4">
    <source>
        <dbReference type="PROSITE" id="PS50054"/>
    </source>
</evidence>
<dbReference type="Proteomes" id="UP000326759">
    <property type="component" value="Unassembled WGS sequence"/>
</dbReference>
<dbReference type="InterPro" id="IPR052103">
    <property type="entry name" value="Dual_spec_Phospatases"/>
</dbReference>
<dbReference type="PANTHER" id="PTHR45961:SF6">
    <property type="entry name" value="IP21249P"/>
    <property type="match status" value="1"/>
</dbReference>
<feature type="domain" description="Tyrosine specific protein phosphatases" evidence="5">
    <location>
        <begin position="73"/>
        <end position="135"/>
    </location>
</feature>
<dbReference type="InterPro" id="IPR029021">
    <property type="entry name" value="Prot-tyrosine_phosphatase-like"/>
</dbReference>
<evidence type="ECO:0000259" key="5">
    <source>
        <dbReference type="PROSITE" id="PS50056"/>
    </source>
</evidence>
<dbReference type="InterPro" id="IPR020422">
    <property type="entry name" value="TYR_PHOSPHATASE_DUAL_dom"/>
</dbReference>
<dbReference type="EMBL" id="SEYY01003564">
    <property type="protein sequence ID" value="KAB7504220.1"/>
    <property type="molecule type" value="Genomic_DNA"/>
</dbReference>
<dbReference type="PROSITE" id="PS00383">
    <property type="entry name" value="TYR_PHOSPHATASE_1"/>
    <property type="match status" value="1"/>
</dbReference>
<proteinExistence type="inferred from homology"/>
<dbReference type="GO" id="GO:0004721">
    <property type="term" value="F:phosphoprotein phosphatase activity"/>
    <property type="evidence" value="ECO:0007669"/>
    <property type="project" value="UniProtKB-KW"/>
</dbReference>
<feature type="domain" description="Tyrosine-protein phosphatase" evidence="4">
    <location>
        <begin position="16"/>
        <end position="156"/>
    </location>
</feature>
<reference evidence="6 7" key="1">
    <citation type="journal article" date="2019" name="PLoS Biol.">
        <title>Sex chromosomes control vertical transmission of feminizing Wolbachia symbionts in an isopod.</title>
        <authorList>
            <person name="Becking T."/>
            <person name="Chebbi M.A."/>
            <person name="Giraud I."/>
            <person name="Moumen B."/>
            <person name="Laverre T."/>
            <person name="Caubet Y."/>
            <person name="Peccoud J."/>
            <person name="Gilbert C."/>
            <person name="Cordaux R."/>
        </authorList>
    </citation>
    <scope>NUCLEOTIDE SEQUENCE [LARGE SCALE GENOMIC DNA]</scope>
    <source>
        <strain evidence="6">ANa2</strain>
        <tissue evidence="6">Whole body excluding digestive tract and cuticle</tissue>
    </source>
</reference>
<comment type="similarity">
    <text evidence="1">Belongs to the protein-tyrosine phosphatase family. Non-receptor class dual specificity subfamily.</text>
</comment>
<keyword evidence="3" id="KW-0904">Protein phosphatase</keyword>
<gene>
    <name evidence="6" type="primary">Dusp14</name>
    <name evidence="6" type="ORF">Anas_08057</name>
</gene>
<protein>
    <submittedName>
        <fullName evidence="6">Dual specificity protein phosphatase 14</fullName>
    </submittedName>
</protein>
<keyword evidence="2" id="KW-0378">Hydrolase</keyword>
<dbReference type="CDD" id="cd14514">
    <property type="entry name" value="DUSP14-like"/>
    <property type="match status" value="1"/>
</dbReference>
<dbReference type="InterPro" id="IPR000340">
    <property type="entry name" value="Dual-sp_phosphatase_cat-dom"/>
</dbReference>
<dbReference type="Pfam" id="PF00782">
    <property type="entry name" value="DSPc"/>
    <property type="match status" value="1"/>
</dbReference>
<evidence type="ECO:0000313" key="6">
    <source>
        <dbReference type="EMBL" id="KAB7504220.1"/>
    </source>
</evidence>
<accession>A0A5N5TH28</accession>
<keyword evidence="7" id="KW-1185">Reference proteome</keyword>
<evidence type="ECO:0000256" key="1">
    <source>
        <dbReference type="ARBA" id="ARBA00008601"/>
    </source>
</evidence>
<dbReference type="PROSITE" id="PS50056">
    <property type="entry name" value="TYR_PHOSPHATASE_2"/>
    <property type="match status" value="1"/>
</dbReference>
<evidence type="ECO:0000256" key="3">
    <source>
        <dbReference type="ARBA" id="ARBA00022912"/>
    </source>
</evidence>
<dbReference type="PANTHER" id="PTHR45961">
    <property type="entry name" value="IP21249P"/>
    <property type="match status" value="1"/>
</dbReference>
<organism evidence="6 7">
    <name type="scientific">Armadillidium nasatum</name>
    <dbReference type="NCBI Taxonomy" id="96803"/>
    <lineage>
        <taxon>Eukaryota</taxon>
        <taxon>Metazoa</taxon>
        <taxon>Ecdysozoa</taxon>
        <taxon>Arthropoda</taxon>
        <taxon>Crustacea</taxon>
        <taxon>Multicrustacea</taxon>
        <taxon>Malacostraca</taxon>
        <taxon>Eumalacostraca</taxon>
        <taxon>Peracarida</taxon>
        <taxon>Isopoda</taxon>
        <taxon>Oniscidea</taxon>
        <taxon>Crinocheta</taxon>
        <taxon>Armadillidiidae</taxon>
        <taxon>Armadillidium</taxon>
    </lineage>
</organism>
<dbReference type="GO" id="GO:0005737">
    <property type="term" value="C:cytoplasm"/>
    <property type="evidence" value="ECO:0007669"/>
    <property type="project" value="TreeGrafter"/>
</dbReference>
<dbReference type="Gene3D" id="3.90.190.10">
    <property type="entry name" value="Protein tyrosine phosphatase superfamily"/>
    <property type="match status" value="1"/>
</dbReference>
<dbReference type="AlphaFoldDB" id="A0A5N5TH28"/>
<dbReference type="OrthoDB" id="285418at2759"/>
<dbReference type="SUPFAM" id="SSF52799">
    <property type="entry name" value="(Phosphotyrosine protein) phosphatases II"/>
    <property type="match status" value="1"/>
</dbReference>
<dbReference type="PROSITE" id="PS50054">
    <property type="entry name" value="TYR_PHOSPHATASE_DUAL"/>
    <property type="match status" value="1"/>
</dbReference>
<dbReference type="SMART" id="SM00195">
    <property type="entry name" value="DSPc"/>
    <property type="match status" value="1"/>
</dbReference>
<sequence>MVKTSEQIKSLKWMGEISEVTPWLLLSGARVVRPSRLKECGVTTVINVTTELPQIYIDGIQVLTIRINDSQSENIKHIFHEISDKLLKLKLKRETVLVHCVAGVSRSPTIILSYLVKHEGFSLQEAFFRLKKIRPIVRPNTNFFRQLIEFEKEVRGTSSVKVIRIPDSNINIPDVFEEEIRKIVRCRSWTDMIKERSNISNQFS</sequence>
<evidence type="ECO:0000313" key="7">
    <source>
        <dbReference type="Proteomes" id="UP000326759"/>
    </source>
</evidence>
<comment type="caution">
    <text evidence="6">The sequence shown here is derived from an EMBL/GenBank/DDBJ whole genome shotgun (WGS) entry which is preliminary data.</text>
</comment>
<dbReference type="InterPro" id="IPR016130">
    <property type="entry name" value="Tyr_Pase_AS"/>
</dbReference>
<name>A0A5N5TH28_9CRUS</name>